<dbReference type="EMBL" id="CAADIE010000026">
    <property type="protein sequence ID" value="VFR45325.1"/>
    <property type="molecule type" value="Genomic_DNA"/>
</dbReference>
<evidence type="ECO:0000313" key="1">
    <source>
        <dbReference type="EMBL" id="VFR45325.1"/>
    </source>
</evidence>
<reference evidence="2" key="1">
    <citation type="submission" date="2019-03" db="EMBL/GenBank/DDBJ databases">
        <authorList>
            <person name="Danneels B."/>
        </authorList>
    </citation>
    <scope>NUCLEOTIDE SEQUENCE</scope>
</reference>
<accession>A0A484RDW5</accession>
<protein>
    <submittedName>
        <fullName evidence="2">Uncharacterized protein</fullName>
    </submittedName>
</protein>
<sequence>MTRSAYEKQIGRTFETAEQGNQFAVIQVNGKRFLACVQVFVCYGTTVPRNVVNEGRQCARFDAAERLDRNNAGAEIG</sequence>
<evidence type="ECO:0000313" key="2">
    <source>
        <dbReference type="EMBL" id="VFR48166.1"/>
    </source>
</evidence>
<organism evidence="2">
    <name type="scientific">plant metagenome</name>
    <dbReference type="NCBI Taxonomy" id="1297885"/>
    <lineage>
        <taxon>unclassified sequences</taxon>
        <taxon>metagenomes</taxon>
        <taxon>organismal metagenomes</taxon>
    </lineage>
</organism>
<gene>
    <name evidence="1" type="ORF">BER1_4357</name>
    <name evidence="2" type="ORF">BER2_4331</name>
</gene>
<dbReference type="AlphaFoldDB" id="A0A484RDW5"/>
<name>A0A484RDW5_9ZZZZ</name>
<proteinExistence type="predicted"/>
<dbReference type="EMBL" id="CAADIH010000027">
    <property type="protein sequence ID" value="VFR48166.1"/>
    <property type="molecule type" value="Genomic_DNA"/>
</dbReference>